<dbReference type="GO" id="GO:0009432">
    <property type="term" value="P:SOS response"/>
    <property type="evidence" value="ECO:0007669"/>
    <property type="project" value="TreeGrafter"/>
</dbReference>
<dbReference type="eggNOG" id="COG0389">
    <property type="taxonomic scope" value="Bacteria"/>
</dbReference>
<dbReference type="GO" id="GO:0003684">
    <property type="term" value="F:damaged DNA binding"/>
    <property type="evidence" value="ECO:0007669"/>
    <property type="project" value="InterPro"/>
</dbReference>
<dbReference type="KEGG" id="nde:NIDE2248"/>
<dbReference type="Gene3D" id="3.40.1170.60">
    <property type="match status" value="1"/>
</dbReference>
<dbReference type="GO" id="GO:0006281">
    <property type="term" value="P:DNA repair"/>
    <property type="evidence" value="ECO:0007669"/>
    <property type="project" value="InterPro"/>
</dbReference>
<dbReference type="InterPro" id="IPR036775">
    <property type="entry name" value="DNA_pol_Y-fam_lit_finger_sf"/>
</dbReference>
<protein>
    <submittedName>
        <fullName evidence="3">Putative DNA polymerase IV</fullName>
        <ecNumber evidence="3">2.7.7.7</ecNumber>
    </submittedName>
</protein>
<dbReference type="PANTHER" id="PTHR11076:SF33">
    <property type="entry name" value="DNA POLYMERASE KAPPA"/>
    <property type="match status" value="1"/>
</dbReference>
<evidence type="ECO:0000313" key="4">
    <source>
        <dbReference type="Proteomes" id="UP000001660"/>
    </source>
</evidence>
<keyword evidence="3" id="KW-0548">Nucleotidyltransferase</keyword>
<dbReference type="PANTHER" id="PTHR11076">
    <property type="entry name" value="DNA REPAIR POLYMERASE UMUC / TRANSFERASE FAMILY MEMBER"/>
    <property type="match status" value="1"/>
</dbReference>
<organism evidence="3 4">
    <name type="scientific">Nitrospira defluvii</name>
    <dbReference type="NCBI Taxonomy" id="330214"/>
    <lineage>
        <taxon>Bacteria</taxon>
        <taxon>Pseudomonadati</taxon>
        <taxon>Nitrospirota</taxon>
        <taxon>Nitrospiria</taxon>
        <taxon>Nitrospirales</taxon>
        <taxon>Nitrospiraceae</taxon>
        <taxon>Nitrospira</taxon>
    </lineage>
</organism>
<evidence type="ECO:0000259" key="2">
    <source>
        <dbReference type="PROSITE" id="PS50173"/>
    </source>
</evidence>
<dbReference type="STRING" id="330214.NIDE2248"/>
<dbReference type="AlphaFoldDB" id="D8PFC7"/>
<dbReference type="PROSITE" id="PS50173">
    <property type="entry name" value="UMUC"/>
    <property type="match status" value="1"/>
</dbReference>
<dbReference type="SUPFAM" id="SSF100879">
    <property type="entry name" value="Lesion bypass DNA polymerase (Y-family), little finger domain"/>
    <property type="match status" value="1"/>
</dbReference>
<dbReference type="GO" id="GO:0005829">
    <property type="term" value="C:cytosol"/>
    <property type="evidence" value="ECO:0007669"/>
    <property type="project" value="TreeGrafter"/>
</dbReference>
<gene>
    <name evidence="3" type="ORF">NIDE2248</name>
</gene>
<comment type="similarity">
    <text evidence="1">Belongs to the DNA polymerase type-Y family.</text>
</comment>
<dbReference type="OrthoDB" id="9808813at2"/>
<proteinExistence type="inferred from homology"/>
<dbReference type="InterPro" id="IPR043502">
    <property type="entry name" value="DNA/RNA_pol_sf"/>
</dbReference>
<keyword evidence="4" id="KW-1185">Reference proteome</keyword>
<dbReference type="EMBL" id="FP929003">
    <property type="protein sequence ID" value="CBK41964.1"/>
    <property type="molecule type" value="Genomic_DNA"/>
</dbReference>
<accession>D8PFC7</accession>
<dbReference type="InterPro" id="IPR050116">
    <property type="entry name" value="DNA_polymerase-Y"/>
</dbReference>
<evidence type="ECO:0000256" key="1">
    <source>
        <dbReference type="ARBA" id="ARBA00010945"/>
    </source>
</evidence>
<feature type="domain" description="UmuC" evidence="2">
    <location>
        <begin position="5"/>
        <end position="186"/>
    </location>
</feature>
<sequence length="394" mass="43961">MDRQIVCFAIPSLEIALARLSQPLLRTRPLAIATIDTPRALLREISTEAEQDGLHVGMTLDRARRLCPSLHVHPPNPRQVATANHSILGVIQRYAPTWEPFLPGSLLMDLTGTTRLFGSACDVAATIQAEVLTQFHLEGVAGVGSNKLVAQTAATLVEPSELYDVRLGSERFFMSPLSIRALPGVHRPCMRTVLKRLDDLNLRSLGDVADSPLDALEVALGNYAGQLSRWAQGIDPTPVLPPVAHPVLNDTVTLNPDEVDDARLQGRLADSLQRLCRTLRSQHRMCGGLSLTLRYSDQREVTTKARVIPETCWEIDLSGLLRGIFQRAFRRRIRLRMMTVTLTDLTGFAEQGSLFEERPPEEQWARTRSRRLAVALDHLHQRFGEQAIRYGRTQ</sequence>
<dbReference type="GO" id="GO:0042276">
    <property type="term" value="P:error-prone translesion synthesis"/>
    <property type="evidence" value="ECO:0007669"/>
    <property type="project" value="TreeGrafter"/>
</dbReference>
<name>D8PFC7_9BACT</name>
<dbReference type="Pfam" id="PF00817">
    <property type="entry name" value="IMS"/>
    <property type="match status" value="1"/>
</dbReference>
<dbReference type="SUPFAM" id="SSF56672">
    <property type="entry name" value="DNA/RNA polymerases"/>
    <property type="match status" value="1"/>
</dbReference>
<dbReference type="EC" id="2.7.7.7" evidence="3"/>
<evidence type="ECO:0000313" key="3">
    <source>
        <dbReference type="EMBL" id="CBK41964.1"/>
    </source>
</evidence>
<dbReference type="Gene3D" id="3.30.70.270">
    <property type="match status" value="1"/>
</dbReference>
<dbReference type="Pfam" id="PF11799">
    <property type="entry name" value="IMS_C"/>
    <property type="match status" value="1"/>
</dbReference>
<dbReference type="GO" id="GO:0003887">
    <property type="term" value="F:DNA-directed DNA polymerase activity"/>
    <property type="evidence" value="ECO:0007669"/>
    <property type="project" value="UniProtKB-KW"/>
</dbReference>
<dbReference type="InterPro" id="IPR017961">
    <property type="entry name" value="DNA_pol_Y-fam_little_finger"/>
</dbReference>
<dbReference type="InterPro" id="IPR001126">
    <property type="entry name" value="UmuC"/>
</dbReference>
<keyword evidence="3" id="KW-0808">Transferase</keyword>
<dbReference type="HOGENOM" id="CLU_012348_1_3_0"/>
<dbReference type="InterPro" id="IPR043128">
    <property type="entry name" value="Rev_trsase/Diguanyl_cyclase"/>
</dbReference>
<dbReference type="Gene3D" id="1.10.150.20">
    <property type="entry name" value="5' to 3' exonuclease, C-terminal subdomain"/>
    <property type="match status" value="1"/>
</dbReference>
<reference evidence="3 4" key="1">
    <citation type="journal article" date="2010" name="Proc. Natl. Acad. Sci. U.S.A.">
        <title>A Nitrospira metagenome illuminates the physiology and evolution of globally important nitrite-oxidizing bacteria.</title>
        <authorList>
            <person name="Lucker S."/>
            <person name="Wagner M."/>
            <person name="Maixner F."/>
            <person name="Pelletier E."/>
            <person name="Koch H."/>
            <person name="Vacherie B."/>
            <person name="Rattei T."/>
            <person name="Sinninghe Damste J."/>
            <person name="Spieck E."/>
            <person name="Le Paslier D."/>
            <person name="Daims H."/>
        </authorList>
    </citation>
    <scope>NUCLEOTIDE SEQUENCE [LARGE SCALE GENOMIC DNA]</scope>
</reference>
<dbReference type="Proteomes" id="UP000001660">
    <property type="component" value="Chromosome"/>
</dbReference>